<dbReference type="PANTHER" id="PTHR12526">
    <property type="entry name" value="GLYCOSYLTRANSFERASE"/>
    <property type="match status" value="1"/>
</dbReference>
<dbReference type="SUPFAM" id="SSF53756">
    <property type="entry name" value="UDP-Glycosyltransferase/glycogen phosphorylase"/>
    <property type="match status" value="1"/>
</dbReference>
<reference evidence="3" key="1">
    <citation type="journal article" date="2020" name="mSystems">
        <title>Genome- and Community-Level Interaction Insights into Carbon Utilization and Element Cycling Functions of Hydrothermarchaeota in Hydrothermal Sediment.</title>
        <authorList>
            <person name="Zhou Z."/>
            <person name="Liu Y."/>
            <person name="Xu W."/>
            <person name="Pan J."/>
            <person name="Luo Z.H."/>
            <person name="Li M."/>
        </authorList>
    </citation>
    <scope>NUCLEOTIDE SEQUENCE [LARGE SCALE GENOMIC DNA]</scope>
    <source>
        <strain evidence="3">SpSt-361</strain>
    </source>
</reference>
<dbReference type="CDD" id="cd03801">
    <property type="entry name" value="GT4_PimA-like"/>
    <property type="match status" value="1"/>
</dbReference>
<dbReference type="Pfam" id="PF00534">
    <property type="entry name" value="Glycos_transf_1"/>
    <property type="match status" value="1"/>
</dbReference>
<feature type="domain" description="Glycosyl transferase family 1" evidence="1">
    <location>
        <begin position="185"/>
        <end position="342"/>
    </location>
</feature>
<gene>
    <name evidence="3" type="ORF">ENR01_01795</name>
</gene>
<dbReference type="InterPro" id="IPR001296">
    <property type="entry name" value="Glyco_trans_1"/>
</dbReference>
<comment type="caution">
    <text evidence="3">The sequence shown here is derived from an EMBL/GenBank/DDBJ whole genome shotgun (WGS) entry which is preliminary data.</text>
</comment>
<feature type="domain" description="Glycosyltransferase subfamily 4-like N-terminal" evidence="2">
    <location>
        <begin position="14"/>
        <end position="172"/>
    </location>
</feature>
<dbReference type="Gene3D" id="3.40.50.2000">
    <property type="entry name" value="Glycogen Phosphorylase B"/>
    <property type="match status" value="2"/>
</dbReference>
<keyword evidence="3" id="KW-0808">Transferase</keyword>
<sequence>MKILHTVEFYDPSVGGMQEVVKQISERLVKLGHDVTVATTKLPGRKSLNIRGVKIREFAISGNLVRGLSGETDKYQDFLINSEFDVMVNFAAQQWATDLAFEVLDRVKAKKVFVPTGFSGLYLPEYKRYFEKMGDWMKKYDMNVFLSNDYRDINFARKVGVSPKKTTIIPNGAGEDEFLSPSGTDIRKKLGIPSNHFLILLVGSHTGVKGHKEAIEIFSRAKIKNAALLIVGNIFGGGCSLSCPRKAFFFNLSPRRWFPAGDGKRLIITELSREETVAAYQSADLFLFPSNIECSPIVLFEAMASRTPFLTADVGNSAEIVEWSGGAGIVLPTDKDAQGFARVRIPGSVEILEEIYHDSVRRQKMAEAGFQAWKKRFTWEKIALEYESLYRNLLKR</sequence>
<dbReference type="EMBL" id="DSPJ01000050">
    <property type="protein sequence ID" value="HEX61870.1"/>
    <property type="molecule type" value="Genomic_DNA"/>
</dbReference>
<organism evidence="3">
    <name type="scientific">candidate division WWE3 bacterium</name>
    <dbReference type="NCBI Taxonomy" id="2053526"/>
    <lineage>
        <taxon>Bacteria</taxon>
        <taxon>Katanobacteria</taxon>
    </lineage>
</organism>
<evidence type="ECO:0000259" key="2">
    <source>
        <dbReference type="Pfam" id="PF13439"/>
    </source>
</evidence>
<accession>A0A832E0V0</accession>
<name>A0A832E0V0_UNCKA</name>
<evidence type="ECO:0000259" key="1">
    <source>
        <dbReference type="Pfam" id="PF00534"/>
    </source>
</evidence>
<protein>
    <submittedName>
        <fullName evidence="3">Glycosyltransferase family 1 protein</fullName>
    </submittedName>
</protein>
<dbReference type="GO" id="GO:0016757">
    <property type="term" value="F:glycosyltransferase activity"/>
    <property type="evidence" value="ECO:0007669"/>
    <property type="project" value="InterPro"/>
</dbReference>
<dbReference type="Pfam" id="PF13439">
    <property type="entry name" value="Glyco_transf_4"/>
    <property type="match status" value="1"/>
</dbReference>
<evidence type="ECO:0000313" key="3">
    <source>
        <dbReference type="EMBL" id="HEX61870.1"/>
    </source>
</evidence>
<dbReference type="InterPro" id="IPR028098">
    <property type="entry name" value="Glyco_trans_4-like_N"/>
</dbReference>
<dbReference type="AlphaFoldDB" id="A0A832E0V0"/>
<proteinExistence type="predicted"/>
<dbReference type="PANTHER" id="PTHR12526:SF630">
    <property type="entry name" value="GLYCOSYLTRANSFERASE"/>
    <property type="match status" value="1"/>
</dbReference>